<reference evidence="2 3" key="1">
    <citation type="journal article" date="2019" name="Genome Biol. Evol.">
        <title>Day and night: Metabolic profiles and evolutionary relationships of six axenic non-marine cyanobacteria.</title>
        <authorList>
            <person name="Will S.E."/>
            <person name="Henke P."/>
            <person name="Boedeker C."/>
            <person name="Huang S."/>
            <person name="Brinkmann H."/>
            <person name="Rohde M."/>
            <person name="Jarek M."/>
            <person name="Friedl T."/>
            <person name="Seufert S."/>
            <person name="Schumacher M."/>
            <person name="Overmann J."/>
            <person name="Neumann-Schaal M."/>
            <person name="Petersen J."/>
        </authorList>
    </citation>
    <scope>NUCLEOTIDE SEQUENCE [LARGE SCALE GENOMIC DNA]</scope>
    <source>
        <strain evidence="2 3">PCC 6912</strain>
    </source>
</reference>
<proteinExistence type="predicted"/>
<dbReference type="InterPro" id="IPR029062">
    <property type="entry name" value="Class_I_gatase-like"/>
</dbReference>
<keyword evidence="2" id="KW-0315">Glutamine amidotransferase</keyword>
<dbReference type="Pfam" id="PF01965">
    <property type="entry name" value="DJ-1_PfpI"/>
    <property type="match status" value="1"/>
</dbReference>
<dbReference type="PANTHER" id="PTHR43130">
    <property type="entry name" value="ARAC-FAMILY TRANSCRIPTIONAL REGULATOR"/>
    <property type="match status" value="1"/>
</dbReference>
<gene>
    <name evidence="2" type="ORF">PCC6912_30290</name>
</gene>
<evidence type="ECO:0000259" key="1">
    <source>
        <dbReference type="Pfam" id="PF01965"/>
    </source>
</evidence>
<dbReference type="Gene3D" id="3.40.50.880">
    <property type="match status" value="1"/>
</dbReference>
<accession>A0A433NDN0</accession>
<dbReference type="STRING" id="211165.GCA_000317285_01419"/>
<keyword evidence="2" id="KW-0808">Transferase</keyword>
<dbReference type="EMBL" id="RSCJ01000011">
    <property type="protein sequence ID" value="RUR80169.1"/>
    <property type="molecule type" value="Genomic_DNA"/>
</dbReference>
<name>A0A433NDN0_CHLFR</name>
<organism evidence="2 3">
    <name type="scientific">Chlorogloeopsis fritschii PCC 6912</name>
    <dbReference type="NCBI Taxonomy" id="211165"/>
    <lineage>
        <taxon>Bacteria</taxon>
        <taxon>Bacillati</taxon>
        <taxon>Cyanobacteriota</taxon>
        <taxon>Cyanophyceae</taxon>
        <taxon>Nostocales</taxon>
        <taxon>Chlorogloeopsidaceae</taxon>
        <taxon>Chlorogloeopsis</taxon>
    </lineage>
</organism>
<sequence>MNNQRQHTIGLVIYPDMTQLDITGPHQVFCSMPNTRVLLLWKSLEPVVSNGGLTILPTTTFAECPQLDVLCVPGGVFGTVQIMEDEEVLAFLQAHGKTAKYVTAVCTGSLILAAAGLLQGYRAASHWAFREQLELMGVQVSTERVVVDGNRITGGGVTAGIDFALAIAGILCGEETGKFIELMLEYNPSPPFGVGSPEKAGVELVQSVKQVGASLINASYAASKRVASRLSVANS</sequence>
<dbReference type="PANTHER" id="PTHR43130:SF2">
    <property type="entry name" value="DJ-1_PFPI DOMAIN-CONTAINING PROTEIN"/>
    <property type="match status" value="1"/>
</dbReference>
<feature type="domain" description="DJ-1/PfpI" evidence="1">
    <location>
        <begin position="9"/>
        <end position="167"/>
    </location>
</feature>
<dbReference type="CDD" id="cd03139">
    <property type="entry name" value="GATase1_PfpI_2"/>
    <property type="match status" value="1"/>
</dbReference>
<keyword evidence="3" id="KW-1185">Reference proteome</keyword>
<evidence type="ECO:0000313" key="3">
    <source>
        <dbReference type="Proteomes" id="UP000268857"/>
    </source>
</evidence>
<dbReference type="InterPro" id="IPR052158">
    <property type="entry name" value="INH-QAR"/>
</dbReference>
<dbReference type="SUPFAM" id="SSF52317">
    <property type="entry name" value="Class I glutamine amidotransferase-like"/>
    <property type="match status" value="1"/>
</dbReference>
<comment type="caution">
    <text evidence="2">The sequence shown here is derived from an EMBL/GenBank/DDBJ whole genome shotgun (WGS) entry which is preliminary data.</text>
</comment>
<dbReference type="AlphaFoldDB" id="A0A433NDN0"/>
<dbReference type="InterPro" id="IPR002818">
    <property type="entry name" value="DJ-1/PfpI"/>
</dbReference>
<dbReference type="OrthoDB" id="6382410at2"/>
<dbReference type="Proteomes" id="UP000268857">
    <property type="component" value="Unassembled WGS sequence"/>
</dbReference>
<dbReference type="GO" id="GO:0016740">
    <property type="term" value="F:transferase activity"/>
    <property type="evidence" value="ECO:0007669"/>
    <property type="project" value="UniProtKB-KW"/>
</dbReference>
<evidence type="ECO:0000313" key="2">
    <source>
        <dbReference type="EMBL" id="RUR80169.1"/>
    </source>
</evidence>
<dbReference type="GO" id="GO:0006355">
    <property type="term" value="P:regulation of DNA-templated transcription"/>
    <property type="evidence" value="ECO:0007669"/>
    <property type="project" value="TreeGrafter"/>
</dbReference>
<dbReference type="RefSeq" id="WP_016873835.1">
    <property type="nucleotide sequence ID" value="NZ_AJLN01000050.1"/>
</dbReference>
<protein>
    <submittedName>
        <fullName evidence="2">Glutamine amidotransferase</fullName>
    </submittedName>
</protein>